<feature type="domain" description="PAP-associated" evidence="5">
    <location>
        <begin position="1491"/>
        <end position="1544"/>
    </location>
</feature>
<dbReference type="GO" id="GO:0003729">
    <property type="term" value="F:mRNA binding"/>
    <property type="evidence" value="ECO:0007669"/>
    <property type="project" value="TreeGrafter"/>
</dbReference>
<dbReference type="Pfam" id="PF03828">
    <property type="entry name" value="PAP_assoc"/>
    <property type="match status" value="1"/>
</dbReference>
<dbReference type="PANTHER" id="PTHR23092">
    <property type="entry name" value="POLY(A) RNA POLYMERASE"/>
    <property type="match status" value="1"/>
</dbReference>
<evidence type="ECO:0000259" key="4">
    <source>
        <dbReference type="Pfam" id="PF01909"/>
    </source>
</evidence>
<evidence type="ECO:0000259" key="5">
    <source>
        <dbReference type="Pfam" id="PF03828"/>
    </source>
</evidence>
<dbReference type="Gene3D" id="1.10.1410.10">
    <property type="match status" value="1"/>
</dbReference>
<dbReference type="Proteomes" id="UP001179952">
    <property type="component" value="Unassembled WGS sequence"/>
</dbReference>
<dbReference type="InterPro" id="IPR002058">
    <property type="entry name" value="PAP_assoc"/>
</dbReference>
<dbReference type="PANTHER" id="PTHR23092:SF48">
    <property type="entry name" value="NUCLEOTIDYLTRANSFERASE FAMILY PROTEIN"/>
    <property type="match status" value="1"/>
</dbReference>
<dbReference type="GO" id="GO:0005730">
    <property type="term" value="C:nucleolus"/>
    <property type="evidence" value="ECO:0007669"/>
    <property type="project" value="TreeGrafter"/>
</dbReference>
<dbReference type="InterPro" id="IPR045862">
    <property type="entry name" value="Trf4-like"/>
</dbReference>
<reference evidence="6" key="1">
    <citation type="journal article" date="2023" name="Nat. Commun.">
        <title>Diploid and tetraploid genomes of Acorus and the evolution of monocots.</title>
        <authorList>
            <person name="Ma L."/>
            <person name="Liu K.W."/>
            <person name="Li Z."/>
            <person name="Hsiao Y.Y."/>
            <person name="Qi Y."/>
            <person name="Fu T."/>
            <person name="Tang G.D."/>
            <person name="Zhang D."/>
            <person name="Sun W.H."/>
            <person name="Liu D.K."/>
            <person name="Li Y."/>
            <person name="Chen G.Z."/>
            <person name="Liu X.D."/>
            <person name="Liao X.Y."/>
            <person name="Jiang Y.T."/>
            <person name="Yu X."/>
            <person name="Hao Y."/>
            <person name="Huang J."/>
            <person name="Zhao X.W."/>
            <person name="Ke S."/>
            <person name="Chen Y.Y."/>
            <person name="Wu W.L."/>
            <person name="Hsu J.L."/>
            <person name="Lin Y.F."/>
            <person name="Huang M.D."/>
            <person name="Li C.Y."/>
            <person name="Huang L."/>
            <person name="Wang Z.W."/>
            <person name="Zhao X."/>
            <person name="Zhong W.Y."/>
            <person name="Peng D.H."/>
            <person name="Ahmad S."/>
            <person name="Lan S."/>
            <person name="Zhang J.S."/>
            <person name="Tsai W.C."/>
            <person name="Van de Peer Y."/>
            <person name="Liu Z.J."/>
        </authorList>
    </citation>
    <scope>NUCLEOTIDE SEQUENCE</scope>
    <source>
        <strain evidence="6">SCP</strain>
    </source>
</reference>
<dbReference type="GO" id="GO:0031123">
    <property type="term" value="P:RNA 3'-end processing"/>
    <property type="evidence" value="ECO:0007669"/>
    <property type="project" value="TreeGrafter"/>
</dbReference>
<dbReference type="InterPro" id="IPR043519">
    <property type="entry name" value="NT_sf"/>
</dbReference>
<evidence type="ECO:0000313" key="6">
    <source>
        <dbReference type="EMBL" id="KAK1261955.1"/>
    </source>
</evidence>
<name>A0AAV9ADB0_ACOGR</name>
<feature type="region of interest" description="Disordered" evidence="3">
    <location>
        <begin position="1019"/>
        <end position="1042"/>
    </location>
</feature>
<feature type="domain" description="Polymerase nucleotidyl transferase" evidence="4">
    <location>
        <begin position="1252"/>
        <end position="1295"/>
    </location>
</feature>
<evidence type="ECO:0000256" key="2">
    <source>
        <dbReference type="ARBA" id="ARBA00022842"/>
    </source>
</evidence>
<feature type="region of interest" description="Disordered" evidence="3">
    <location>
        <begin position="535"/>
        <end position="564"/>
    </location>
</feature>
<proteinExistence type="predicted"/>
<dbReference type="GO" id="GO:0043634">
    <property type="term" value="P:polyadenylation-dependent ncRNA catabolic process"/>
    <property type="evidence" value="ECO:0007669"/>
    <property type="project" value="TreeGrafter"/>
</dbReference>
<dbReference type="SUPFAM" id="SSF81301">
    <property type="entry name" value="Nucleotidyltransferase"/>
    <property type="match status" value="1"/>
</dbReference>
<keyword evidence="2" id="KW-0460">Magnesium</keyword>
<dbReference type="GO" id="GO:0031499">
    <property type="term" value="C:TRAMP complex"/>
    <property type="evidence" value="ECO:0007669"/>
    <property type="project" value="TreeGrafter"/>
</dbReference>
<dbReference type="InterPro" id="IPR002934">
    <property type="entry name" value="Polymerase_NTP_transf_dom"/>
</dbReference>
<feature type="region of interest" description="Disordered" evidence="3">
    <location>
        <begin position="1094"/>
        <end position="1129"/>
    </location>
</feature>
<organism evidence="6 7">
    <name type="scientific">Acorus gramineus</name>
    <name type="common">Dwarf sweet flag</name>
    <dbReference type="NCBI Taxonomy" id="55184"/>
    <lineage>
        <taxon>Eukaryota</taxon>
        <taxon>Viridiplantae</taxon>
        <taxon>Streptophyta</taxon>
        <taxon>Embryophyta</taxon>
        <taxon>Tracheophyta</taxon>
        <taxon>Spermatophyta</taxon>
        <taxon>Magnoliopsida</taxon>
        <taxon>Liliopsida</taxon>
        <taxon>Acoraceae</taxon>
        <taxon>Acorus</taxon>
    </lineage>
</organism>
<reference evidence="6" key="2">
    <citation type="submission" date="2023-06" db="EMBL/GenBank/DDBJ databases">
        <authorList>
            <person name="Ma L."/>
            <person name="Liu K.-W."/>
            <person name="Li Z."/>
            <person name="Hsiao Y.-Y."/>
            <person name="Qi Y."/>
            <person name="Fu T."/>
            <person name="Tang G."/>
            <person name="Zhang D."/>
            <person name="Sun W.-H."/>
            <person name="Liu D.-K."/>
            <person name="Li Y."/>
            <person name="Chen G.-Z."/>
            <person name="Liu X.-D."/>
            <person name="Liao X.-Y."/>
            <person name="Jiang Y.-T."/>
            <person name="Yu X."/>
            <person name="Hao Y."/>
            <person name="Huang J."/>
            <person name="Zhao X.-W."/>
            <person name="Ke S."/>
            <person name="Chen Y.-Y."/>
            <person name="Wu W.-L."/>
            <person name="Hsu J.-L."/>
            <person name="Lin Y.-F."/>
            <person name="Huang M.-D."/>
            <person name="Li C.-Y."/>
            <person name="Huang L."/>
            <person name="Wang Z.-W."/>
            <person name="Zhao X."/>
            <person name="Zhong W.-Y."/>
            <person name="Peng D.-H."/>
            <person name="Ahmad S."/>
            <person name="Lan S."/>
            <person name="Zhang J.-S."/>
            <person name="Tsai W.-C."/>
            <person name="Van De Peer Y."/>
            <person name="Liu Z.-J."/>
        </authorList>
    </citation>
    <scope>NUCLEOTIDE SEQUENCE</scope>
    <source>
        <strain evidence="6">SCP</strain>
        <tissue evidence="6">Leaves</tissue>
    </source>
</reference>
<evidence type="ECO:0000313" key="7">
    <source>
        <dbReference type="Proteomes" id="UP001179952"/>
    </source>
</evidence>
<protein>
    <recommendedName>
        <fullName evidence="8">Polymerase nucleotidyl transferase domain-containing protein</fullName>
    </recommendedName>
</protein>
<dbReference type="EMBL" id="JAUJYN010000010">
    <property type="protein sequence ID" value="KAK1261955.1"/>
    <property type="molecule type" value="Genomic_DNA"/>
</dbReference>
<dbReference type="Pfam" id="PF01909">
    <property type="entry name" value="NTP_transf_2"/>
    <property type="match status" value="1"/>
</dbReference>
<dbReference type="SUPFAM" id="SSF81631">
    <property type="entry name" value="PAP/OAS1 substrate-binding domain"/>
    <property type="match status" value="1"/>
</dbReference>
<feature type="compositionally biased region" description="Basic residues" evidence="3">
    <location>
        <begin position="535"/>
        <end position="549"/>
    </location>
</feature>
<keyword evidence="7" id="KW-1185">Reference proteome</keyword>
<evidence type="ECO:0000256" key="1">
    <source>
        <dbReference type="ARBA" id="ARBA00022723"/>
    </source>
</evidence>
<dbReference type="GO" id="GO:0046872">
    <property type="term" value="F:metal ion binding"/>
    <property type="evidence" value="ECO:0007669"/>
    <property type="project" value="UniProtKB-KW"/>
</dbReference>
<evidence type="ECO:0000256" key="3">
    <source>
        <dbReference type="SAM" id="MobiDB-lite"/>
    </source>
</evidence>
<gene>
    <name evidence="6" type="ORF">QJS04_geneDACA021645</name>
</gene>
<sequence>MSGFSKERDREGRSSMDSKQIMDSLTDHIALYNSSSSSSPNPNPNPRTAILRWFSALSVHNRRACLTVVDLDFTELLLQMRGRLETHGHGFFLVLPDIPSSPSRPSLPSLCFRRSRGLLARISASDELEPRISDSVRLFSSTDGEDRSVLGPIDSVTVSEEFVEDVDGFLAAMDAVSHGGFLGGDENISWSPWEELSWLKVKGFYSLEAFVVNRLELALRMSWSCNCGGKKRAVVRMKDKVAEAAVGLAGNVFWRKKGCLDWWDGLDPGVRKKMILTFLGKAAQPLANEIVKGTNGISKDEQWFFNIGVKQPLQYGPTTSHKRLNRSLSRTDQDFFCGIVPASVSSKPPHLVNTLNGLSVLMEISSIVLAVQHTEPDKEKLFFSTLGSVRTVSDFILRRMRGTLMMVSIDHAKHELLGDANRNISYVKTKEKAEVGCRRGNNKSHNMKGMNHVPKPSMVDSALQKPVAARARGSACTLDRSSMPCHQINHFSKRGNGKLSESCNCIREKDRSQGVDSSGMEMEHSIGLVNHKVTTARKKKGRKRTKAKKSYIETGQDAASNAAPDIREAVSSSIYVKSEPAVPFSSASTMTILADEFSVEDGHSENTCCNTSVIEDKIEAAITIQKDFIFVSTGGNSDAGVECFQNPDKSEGQNVVMHASICPEGEGISHTTLPGPSIERIKICCDRNNQSVNESTNQSVNESTSEPVPSLEKNVVYEKDSIQSGGNNCFIHNHSSSNGNTYSSSNGNTSYEWPSVAPLHFPPIDLQRIPAATDRLHLDVAHNWPNHSCQPIFTSRHHVRNPSFENGCSRVITSSTLPMSLDWPPVVRNVSRLVQPVSCNYDSAYTPRLHSSFLGMTAHGMQVNGMINEGERRYPGDFIDSCSLKIGSDLVDDNENQWISEEESDMHTLSGGDYNQFFGGGVMYWNASDHGGSGFSHPPSHSSEDGSWAWHEDDLNRAIDDMVGKPVMSSSYSTGGLASPLSASFESPFDLGSGHQPVGYILSGNDVNGKLLQTSQTGADVHQDKGPGSVNKPSCGSEGATGDSLPYPILRPIIVPKISRGSRSEFMLSRDLKSPCIATGRRELSRIKRPPSPVVLCVSQSPRPPPPSPVGDSRKQRGFPTVRSGSSSPRQWGIRNWYNDGAKFEEARIRLDGPEVFWPHWGNKGLATTPIIQPLSGPLLQEQMIAISQLPRDHEHPDVTLPVRPPEVSDCPIQKSSLSLMHGLLHEEIESFCKQVAAANLIKKPYIDWAVEKVARSLQVLWPRSRTNVFGSNATGLALPTSDVDLVVCLPPVHNLEPIREAGILEGRNGIKETCIQHAARYLANQDWVKNDSLKTIENTAIPVIMLVVEVPHDGVVTVESASTFQIPEENPIQMIGEHVTATHSETLPPEDLLGTCPKMNNDENVDMKSVRLDISFKSTSHTGLQTTELVRQLTQKFPAAIPLALVLKRFLADRSLDRSYSGGLSSHCLVLLIIRFLQHEHHIGRPMNQNLGSLLMDFLYFFGNVFDPRCMRISIHGSGVYVNRERGHSIDPLHIDDPLYPTNNVGRNCFRIHQCIKAFADAYTMLKEELTSIHPSGDPNIQPSIRLLPKIISSIKHE</sequence>
<evidence type="ECO:0008006" key="8">
    <source>
        <dbReference type="Google" id="ProtNLM"/>
    </source>
</evidence>
<dbReference type="GO" id="GO:1990817">
    <property type="term" value="F:poly(A) RNA polymerase activity"/>
    <property type="evidence" value="ECO:0007669"/>
    <property type="project" value="InterPro"/>
</dbReference>
<dbReference type="Gene3D" id="3.30.460.10">
    <property type="entry name" value="Beta Polymerase, domain 2"/>
    <property type="match status" value="1"/>
</dbReference>
<comment type="caution">
    <text evidence="6">The sequence shown here is derived from an EMBL/GenBank/DDBJ whole genome shotgun (WGS) entry which is preliminary data.</text>
</comment>
<accession>A0AAV9ADB0</accession>
<keyword evidence="1" id="KW-0479">Metal-binding</keyword>